<keyword evidence="4" id="KW-1185">Reference proteome</keyword>
<dbReference type="InterPro" id="IPR012223">
    <property type="entry name" value="TEII"/>
</dbReference>
<comment type="similarity">
    <text evidence="1">Belongs to the thioesterase family.</text>
</comment>
<sequence>MLPRLYEMNKIKPKLFLIHFAGGSCYSFSFPKRLSSHFEVTSLELPGRGRRVKESLITDFNTGAQDIFNQINASVSNDFFLVYGHSMGALLALAVTDLLEKSGKQSAGMIVSGTPGPRAAAMKTTRYLLGADDFFQEVKKLGGLPEEIFDEPDLLSFYLPILRADFEIAEKNDLSGHTGVKCPVLAIMGSEEETVGEIENWKNFTSNHFEHRVLSGDHFFINNNSDRIADLIVEFYDRIKKNELIK</sequence>
<dbReference type="InterPro" id="IPR001031">
    <property type="entry name" value="Thioesterase"/>
</dbReference>
<accession>A0A316GS53</accession>
<dbReference type="Gene3D" id="3.40.50.1820">
    <property type="entry name" value="alpha/beta hydrolase"/>
    <property type="match status" value="1"/>
</dbReference>
<evidence type="ECO:0000256" key="1">
    <source>
        <dbReference type="ARBA" id="ARBA00007169"/>
    </source>
</evidence>
<organism evidence="3 4">
    <name type="scientific">Mucilaginibacter oryzae</name>
    <dbReference type="NCBI Taxonomy" id="468058"/>
    <lineage>
        <taxon>Bacteria</taxon>
        <taxon>Pseudomonadati</taxon>
        <taxon>Bacteroidota</taxon>
        <taxon>Sphingobacteriia</taxon>
        <taxon>Sphingobacteriales</taxon>
        <taxon>Sphingobacteriaceae</taxon>
        <taxon>Mucilaginibacter</taxon>
    </lineage>
</organism>
<feature type="domain" description="Thioesterase" evidence="2">
    <location>
        <begin position="14"/>
        <end position="232"/>
    </location>
</feature>
<dbReference type="PANTHER" id="PTHR11487:SF0">
    <property type="entry name" value="S-ACYL FATTY ACID SYNTHASE THIOESTERASE, MEDIUM CHAIN"/>
    <property type="match status" value="1"/>
</dbReference>
<gene>
    <name evidence="3" type="ORF">LX99_05052</name>
</gene>
<evidence type="ECO:0000313" key="3">
    <source>
        <dbReference type="EMBL" id="PWK65010.1"/>
    </source>
</evidence>
<dbReference type="AlphaFoldDB" id="A0A316GS53"/>
<dbReference type="InterPro" id="IPR029058">
    <property type="entry name" value="AB_hydrolase_fold"/>
</dbReference>
<dbReference type="Pfam" id="PF00975">
    <property type="entry name" value="Thioesterase"/>
    <property type="match status" value="1"/>
</dbReference>
<dbReference type="PROSITE" id="PS51257">
    <property type="entry name" value="PROKAR_LIPOPROTEIN"/>
    <property type="match status" value="1"/>
</dbReference>
<protein>
    <submittedName>
        <fullName evidence="3">Surfactin synthase thioesterase subunit</fullName>
    </submittedName>
</protein>
<dbReference type="GO" id="GO:0008610">
    <property type="term" value="P:lipid biosynthetic process"/>
    <property type="evidence" value="ECO:0007669"/>
    <property type="project" value="TreeGrafter"/>
</dbReference>
<proteinExistence type="inferred from homology"/>
<evidence type="ECO:0000259" key="2">
    <source>
        <dbReference type="Pfam" id="PF00975"/>
    </source>
</evidence>
<reference evidence="3 4" key="1">
    <citation type="submission" date="2018-05" db="EMBL/GenBank/DDBJ databases">
        <title>Genomic Encyclopedia of Archaeal and Bacterial Type Strains, Phase II (KMG-II): from individual species to whole genera.</title>
        <authorList>
            <person name="Goeker M."/>
        </authorList>
    </citation>
    <scope>NUCLEOTIDE SEQUENCE [LARGE SCALE GENOMIC DNA]</scope>
    <source>
        <strain evidence="3 4">DSM 19975</strain>
    </source>
</reference>
<comment type="caution">
    <text evidence="3">The sequence shown here is derived from an EMBL/GenBank/DDBJ whole genome shotgun (WGS) entry which is preliminary data.</text>
</comment>
<dbReference type="PANTHER" id="PTHR11487">
    <property type="entry name" value="THIOESTERASE"/>
    <property type="match status" value="1"/>
</dbReference>
<dbReference type="SUPFAM" id="SSF53474">
    <property type="entry name" value="alpha/beta-Hydrolases"/>
    <property type="match status" value="1"/>
</dbReference>
<evidence type="ECO:0000313" key="4">
    <source>
        <dbReference type="Proteomes" id="UP000245678"/>
    </source>
</evidence>
<name>A0A316GS53_9SPHI</name>
<dbReference type="EMBL" id="QGHA01000024">
    <property type="protein sequence ID" value="PWK65010.1"/>
    <property type="molecule type" value="Genomic_DNA"/>
</dbReference>
<dbReference type="Proteomes" id="UP000245678">
    <property type="component" value="Unassembled WGS sequence"/>
</dbReference>